<evidence type="ECO:0000256" key="2">
    <source>
        <dbReference type="ARBA" id="ARBA00012636"/>
    </source>
</evidence>
<dbReference type="GO" id="GO:0006097">
    <property type="term" value="P:glyoxylate cycle"/>
    <property type="evidence" value="ECO:0007669"/>
    <property type="project" value="UniProtKB-KW"/>
</dbReference>
<comment type="caution">
    <text evidence="13">The sequence shown here is derived from an EMBL/GenBank/DDBJ whole genome shotgun (WGS) entry which is preliminary data.</text>
</comment>
<dbReference type="CDD" id="cd00727">
    <property type="entry name" value="malate_synt_A"/>
    <property type="match status" value="1"/>
</dbReference>
<proteinExistence type="inferred from homology"/>
<evidence type="ECO:0000259" key="11">
    <source>
        <dbReference type="Pfam" id="PF20656"/>
    </source>
</evidence>
<dbReference type="FunFam" id="3.20.20.360:FF:000001">
    <property type="entry name" value="Malate synthase"/>
    <property type="match status" value="1"/>
</dbReference>
<dbReference type="Pfam" id="PF20656">
    <property type="entry name" value="MS_N"/>
    <property type="match status" value="1"/>
</dbReference>
<gene>
    <name evidence="13" type="primary">aceB</name>
    <name evidence="13" type="ORF">LR394_10035</name>
</gene>
<feature type="domain" description="Malate synthase C-terminal" evidence="12">
    <location>
        <begin position="397"/>
        <end position="494"/>
    </location>
</feature>
<dbReference type="InterPro" id="IPR044856">
    <property type="entry name" value="Malate_synth_C_sf"/>
</dbReference>
<dbReference type="Gene3D" id="3.20.20.360">
    <property type="entry name" value="Malate synthase, domain 3"/>
    <property type="match status" value="1"/>
</dbReference>
<dbReference type="GO" id="GO:0004474">
    <property type="term" value="F:malate synthase activity"/>
    <property type="evidence" value="ECO:0007669"/>
    <property type="project" value="UniProtKB-EC"/>
</dbReference>
<evidence type="ECO:0000259" key="10">
    <source>
        <dbReference type="Pfam" id="PF01274"/>
    </source>
</evidence>
<feature type="domain" description="Malate synthase N-terminal" evidence="11">
    <location>
        <begin position="2"/>
        <end position="62"/>
    </location>
</feature>
<dbReference type="EC" id="2.3.3.9" evidence="2 9"/>
<dbReference type="InterPro" id="IPR006252">
    <property type="entry name" value="Malate_synthA"/>
</dbReference>
<name>A0A9X1NDU6_9ACTN</name>
<evidence type="ECO:0000256" key="9">
    <source>
        <dbReference type="RuleBase" id="RU000555"/>
    </source>
</evidence>
<keyword evidence="4 9" id="KW-0816">Tricarboxylic acid cycle</keyword>
<dbReference type="Pfam" id="PF20659">
    <property type="entry name" value="MS_C"/>
    <property type="match status" value="1"/>
</dbReference>
<sequence>MQILGTTGGRYAEILTPPALALIQTLHEAFEERRQELLAERVARRRRLASGEEKLDFRPETAWIRNGDWRVAGAAEGLRDRRVEITGPPTPKMTVNALNSGAQVWLADFEDALAPTWPNLVEGQLALLDAARGRLDFTENGKRYRVGANPATVVARPRGWHLDEQHILVHGRPVAGALVDFALFLTHAGRERPYFYLPKLEGHPEARLWNDVFNLAQKQLGMPEGTIRATVLIETITAAFEMEEILYELREHCAGLNAGRWDYLFSIVRTFGEKQVLPQRDQLSMTVPFLRAYTELLVSTCHRRGAYAIGGMAAFIPSRDAEANAVAEAKVRQDKEREAEDGFDGSWVAHPGLVGLCREVFDDVLGPRPDQLHRRRPEVWVSAEELLDFSSAGTLVTEDGLRENIAVTVRYLDAWLSGNGAVAIFGLMEDAATAEISRCLVWQWVRHEVFPRALVERLVWEETAGLTHGGKVFDLFVQTALGPDLPAFFTPRAYAQHLVQLEDLSSAA</sequence>
<keyword evidence="3 9" id="KW-0329">Glyoxylate bypass</keyword>
<evidence type="ECO:0000256" key="8">
    <source>
        <dbReference type="PIRSR" id="PIRSR001363-1"/>
    </source>
</evidence>
<feature type="domain" description="Malate synthase TIM barrel" evidence="10">
    <location>
        <begin position="152"/>
        <end position="388"/>
    </location>
</feature>
<evidence type="ECO:0000313" key="14">
    <source>
        <dbReference type="Proteomes" id="UP001138997"/>
    </source>
</evidence>
<keyword evidence="5 9" id="KW-0808">Transferase</keyword>
<dbReference type="RefSeq" id="WP_231440416.1">
    <property type="nucleotide sequence ID" value="NZ_JAJOMB010000004.1"/>
</dbReference>
<evidence type="ECO:0000259" key="12">
    <source>
        <dbReference type="Pfam" id="PF20659"/>
    </source>
</evidence>
<feature type="active site" description="Proton donor" evidence="8">
    <location>
        <position position="430"/>
    </location>
</feature>
<evidence type="ECO:0000256" key="3">
    <source>
        <dbReference type="ARBA" id="ARBA00022435"/>
    </source>
</evidence>
<evidence type="ECO:0000313" key="13">
    <source>
        <dbReference type="EMBL" id="MCD5311238.1"/>
    </source>
</evidence>
<dbReference type="Proteomes" id="UP001138997">
    <property type="component" value="Unassembled WGS sequence"/>
</dbReference>
<dbReference type="GO" id="GO:0005737">
    <property type="term" value="C:cytoplasm"/>
    <property type="evidence" value="ECO:0007669"/>
    <property type="project" value="TreeGrafter"/>
</dbReference>
<protein>
    <recommendedName>
        <fullName evidence="7 9">Malate synthase</fullName>
        <ecNumber evidence="2 9">2.3.3.9</ecNumber>
    </recommendedName>
</protein>
<dbReference type="InterPro" id="IPR001465">
    <property type="entry name" value="Malate_synthase_TIM"/>
</dbReference>
<evidence type="ECO:0000256" key="1">
    <source>
        <dbReference type="ARBA" id="ARBA00006394"/>
    </source>
</evidence>
<evidence type="ECO:0000256" key="4">
    <source>
        <dbReference type="ARBA" id="ARBA00022532"/>
    </source>
</evidence>
<dbReference type="InterPro" id="IPR048356">
    <property type="entry name" value="MS_N"/>
</dbReference>
<evidence type="ECO:0000256" key="6">
    <source>
        <dbReference type="ARBA" id="ARBA00047918"/>
    </source>
</evidence>
<dbReference type="PANTHER" id="PTHR42902">
    <property type="entry name" value="MALATE SYNTHASE"/>
    <property type="match status" value="1"/>
</dbReference>
<dbReference type="InterPro" id="IPR048355">
    <property type="entry name" value="MS_C"/>
</dbReference>
<dbReference type="PANTHER" id="PTHR42902:SF1">
    <property type="entry name" value="MALATE SYNTHASE 1-RELATED"/>
    <property type="match status" value="1"/>
</dbReference>
<accession>A0A9X1NDU6</accession>
<dbReference type="InterPro" id="IPR011076">
    <property type="entry name" value="Malate_synth_sf"/>
</dbReference>
<reference evidence="13" key="1">
    <citation type="submission" date="2021-11" db="EMBL/GenBank/DDBJ databases">
        <title>Streptomyces corallinus and Kineosporia corallina sp. nov., two new coral-derived marine actinobacteria.</title>
        <authorList>
            <person name="Buangrab K."/>
            <person name="Sutthacheep M."/>
            <person name="Yeemin T."/>
            <person name="Harunari E."/>
            <person name="Igarashi Y."/>
            <person name="Sripreechasak P."/>
            <person name="Kanchanasin P."/>
            <person name="Tanasupawat S."/>
            <person name="Phongsopitanun W."/>
        </authorList>
    </citation>
    <scope>NUCLEOTIDE SEQUENCE</scope>
    <source>
        <strain evidence="13">JCM 31032</strain>
    </source>
</reference>
<dbReference type="PIRSF" id="PIRSF001363">
    <property type="entry name" value="Malate_synth"/>
    <property type="match status" value="1"/>
</dbReference>
<comment type="similarity">
    <text evidence="1 9">Belongs to the malate synthase family.</text>
</comment>
<dbReference type="AlphaFoldDB" id="A0A9X1NDU6"/>
<dbReference type="Pfam" id="PF01274">
    <property type="entry name" value="MS_TIM-barrel"/>
    <property type="match status" value="1"/>
</dbReference>
<dbReference type="PROSITE" id="PS00510">
    <property type="entry name" value="MALATE_SYNTHASE"/>
    <property type="match status" value="1"/>
</dbReference>
<feature type="active site" description="Proton acceptor" evidence="8">
    <location>
        <position position="156"/>
    </location>
</feature>
<dbReference type="SUPFAM" id="SSF51645">
    <property type="entry name" value="Malate synthase G"/>
    <property type="match status" value="1"/>
</dbReference>
<evidence type="ECO:0000256" key="7">
    <source>
        <dbReference type="ARBA" id="ARBA00068441"/>
    </source>
</evidence>
<dbReference type="FunFam" id="1.20.1220.12:FF:000001">
    <property type="entry name" value="Malate synthase"/>
    <property type="match status" value="1"/>
</dbReference>
<comment type="catalytic activity">
    <reaction evidence="6 9">
        <text>glyoxylate + acetyl-CoA + H2O = (S)-malate + CoA + H(+)</text>
        <dbReference type="Rhea" id="RHEA:18181"/>
        <dbReference type="ChEBI" id="CHEBI:15377"/>
        <dbReference type="ChEBI" id="CHEBI:15378"/>
        <dbReference type="ChEBI" id="CHEBI:15589"/>
        <dbReference type="ChEBI" id="CHEBI:36655"/>
        <dbReference type="ChEBI" id="CHEBI:57287"/>
        <dbReference type="ChEBI" id="CHEBI:57288"/>
        <dbReference type="EC" id="2.3.3.9"/>
    </reaction>
</comment>
<dbReference type="NCBIfam" id="TIGR01344">
    <property type="entry name" value="malate_syn_A"/>
    <property type="match status" value="1"/>
</dbReference>
<keyword evidence="14" id="KW-1185">Reference proteome</keyword>
<comment type="pathway">
    <text evidence="9">Carbohydrate metabolism; glyoxylate cycle; (S)-malate from isocitrate: step 2/2.</text>
</comment>
<dbReference type="GO" id="GO:0006099">
    <property type="term" value="P:tricarboxylic acid cycle"/>
    <property type="evidence" value="ECO:0007669"/>
    <property type="project" value="UniProtKB-KW"/>
</dbReference>
<dbReference type="Gene3D" id="1.20.1220.12">
    <property type="entry name" value="Malate synthase, domain III"/>
    <property type="match status" value="1"/>
</dbReference>
<dbReference type="InterPro" id="IPR046363">
    <property type="entry name" value="MS_N_TIM-barrel_dom"/>
</dbReference>
<organism evidence="13 14">
    <name type="scientific">Kineosporia babensis</name>
    <dbReference type="NCBI Taxonomy" id="499548"/>
    <lineage>
        <taxon>Bacteria</taxon>
        <taxon>Bacillati</taxon>
        <taxon>Actinomycetota</taxon>
        <taxon>Actinomycetes</taxon>
        <taxon>Kineosporiales</taxon>
        <taxon>Kineosporiaceae</taxon>
        <taxon>Kineosporia</taxon>
    </lineage>
</organism>
<keyword evidence="13" id="KW-0012">Acyltransferase</keyword>
<dbReference type="InterPro" id="IPR019830">
    <property type="entry name" value="Malate_synthase_CS"/>
</dbReference>
<evidence type="ECO:0000256" key="5">
    <source>
        <dbReference type="ARBA" id="ARBA00022679"/>
    </source>
</evidence>
<dbReference type="EMBL" id="JAJOMB010000004">
    <property type="protein sequence ID" value="MCD5311238.1"/>
    <property type="molecule type" value="Genomic_DNA"/>
</dbReference>